<dbReference type="SUPFAM" id="SSF117396">
    <property type="entry name" value="TM1631-like"/>
    <property type="match status" value="1"/>
</dbReference>
<dbReference type="AlphaFoldDB" id="A0A6V8MTH0"/>
<dbReference type="InterPro" id="IPR036520">
    <property type="entry name" value="UPF0759_sf"/>
</dbReference>
<dbReference type="PANTHER" id="PTHR30348:SF4">
    <property type="entry name" value="DUF72 DOMAIN-CONTAINING PROTEIN"/>
    <property type="match status" value="1"/>
</dbReference>
<dbReference type="EMBL" id="CP096574">
    <property type="protein sequence ID" value="UPU38025.1"/>
    <property type="molecule type" value="Genomic_DNA"/>
</dbReference>
<protein>
    <submittedName>
        <fullName evidence="2">DUF72 domain-containing protein</fullName>
    </submittedName>
</protein>
<dbReference type="EMBL" id="BLXY01000002">
    <property type="protein sequence ID" value="GFO63448.1"/>
    <property type="molecule type" value="Genomic_DNA"/>
</dbReference>
<proteinExistence type="predicted"/>
<reference evidence="3" key="1">
    <citation type="submission" date="2020-06" db="EMBL/GenBank/DDBJ databases">
        <title>Draft genomic sequecing of Geomonas sp. Red736.</title>
        <authorList>
            <person name="Itoh H."/>
            <person name="Xu Z.X."/>
            <person name="Ushijima N."/>
            <person name="Masuda Y."/>
            <person name="Shiratori Y."/>
            <person name="Senoo K."/>
        </authorList>
    </citation>
    <scope>NUCLEOTIDE SEQUENCE [LARGE SCALE GENOMIC DNA]</scope>
    <source>
        <strain evidence="3">Red736</strain>
    </source>
</reference>
<keyword evidence="4" id="KW-1185">Reference proteome</keyword>
<name>A0A6V8MTH0_9BACT</name>
<dbReference type="PANTHER" id="PTHR30348">
    <property type="entry name" value="UNCHARACTERIZED PROTEIN YECE"/>
    <property type="match status" value="1"/>
</dbReference>
<accession>A0A6V8MTH0</accession>
<gene>
    <name evidence="1" type="ORF">GMPD_13670</name>
    <name evidence="2" type="ORF">M1B72_10055</name>
</gene>
<dbReference type="Proteomes" id="UP000568888">
    <property type="component" value="Unassembled WGS sequence"/>
</dbReference>
<dbReference type="Proteomes" id="UP000831485">
    <property type="component" value="Chromosome"/>
</dbReference>
<dbReference type="Gene3D" id="3.20.20.410">
    <property type="entry name" value="Protein of unknown function UPF0759"/>
    <property type="match status" value="1"/>
</dbReference>
<evidence type="ECO:0000313" key="2">
    <source>
        <dbReference type="EMBL" id="UPU38025.1"/>
    </source>
</evidence>
<reference evidence="1" key="2">
    <citation type="journal article" date="2021" name="Int. J. Syst. Evol. Microbiol.">
        <title>Geomonas silvestris sp. nov., Geomonas paludis sp. nov. and Geomonas limicola sp. nov., isolated from terrestrial environments, and emended description of the genus Geomonas.</title>
        <authorList>
            <person name="Itoh H."/>
            <person name="Xu Z."/>
            <person name="Masuda Y."/>
            <person name="Ushijima N."/>
            <person name="Hayakawa C."/>
            <person name="Shiratori Y."/>
            <person name="Senoo K."/>
        </authorList>
    </citation>
    <scope>NUCLEOTIDE SEQUENCE</scope>
    <source>
        <strain evidence="1">Red736</strain>
    </source>
</reference>
<organism evidence="1 3">
    <name type="scientific">Geomonas paludis</name>
    <dbReference type="NCBI Taxonomy" id="2740185"/>
    <lineage>
        <taxon>Bacteria</taxon>
        <taxon>Pseudomonadati</taxon>
        <taxon>Thermodesulfobacteriota</taxon>
        <taxon>Desulfuromonadia</taxon>
        <taxon>Geobacterales</taxon>
        <taxon>Geobacteraceae</taxon>
        <taxon>Geomonas</taxon>
    </lineage>
</organism>
<evidence type="ECO:0000313" key="4">
    <source>
        <dbReference type="Proteomes" id="UP000831485"/>
    </source>
</evidence>
<evidence type="ECO:0000313" key="3">
    <source>
        <dbReference type="Proteomes" id="UP000568888"/>
    </source>
</evidence>
<dbReference type="InterPro" id="IPR002763">
    <property type="entry name" value="DUF72"/>
</dbReference>
<reference evidence="2" key="3">
    <citation type="submission" date="2022-04" db="EMBL/GenBank/DDBJ databases">
        <authorList>
            <person name="Liu G."/>
        </authorList>
    </citation>
    <scope>NUCLEOTIDE SEQUENCE</scope>
    <source>
        <strain evidence="2">RG22</strain>
    </source>
</reference>
<dbReference type="Pfam" id="PF01904">
    <property type="entry name" value="DUF72"/>
    <property type="match status" value="1"/>
</dbReference>
<dbReference type="RefSeq" id="WP_183346311.1">
    <property type="nucleotide sequence ID" value="NZ_BLXY01000002.1"/>
</dbReference>
<sequence>MAKLYLGCSGFSYNHWRGNFYPPELKTKDWFEHYRSVFDTVELNVTFYRTPTAAMFKHWHDESEPNFSFAVKGSRYITHIKRLHDIQDALSKFFGPTRQLQEKLQVVLWQFPPQFKVDLKRLESFLDQVAPYHGRHTLEFRNESWLTDEVVGLCKSRNVSLCMADHPVFIDAPPITADFVYIRRHGMEGSYNGFYTREQLEKDVVRIRKYLSRGLDVYIYFNNDMGGAAPQNAKDLAVMMQAPLDKE</sequence>
<evidence type="ECO:0000313" key="1">
    <source>
        <dbReference type="EMBL" id="GFO63448.1"/>
    </source>
</evidence>